<comment type="caution">
    <text evidence="2">The sequence shown here is derived from an EMBL/GenBank/DDBJ whole genome shotgun (WGS) entry which is preliminary data.</text>
</comment>
<organism evidence="2 3">
    <name type="scientific">Paraglomus occultum</name>
    <dbReference type="NCBI Taxonomy" id="144539"/>
    <lineage>
        <taxon>Eukaryota</taxon>
        <taxon>Fungi</taxon>
        <taxon>Fungi incertae sedis</taxon>
        <taxon>Mucoromycota</taxon>
        <taxon>Glomeromycotina</taxon>
        <taxon>Glomeromycetes</taxon>
        <taxon>Paraglomerales</taxon>
        <taxon>Paraglomeraceae</taxon>
        <taxon>Paraglomus</taxon>
    </lineage>
</organism>
<accession>A0A9N8Z839</accession>
<feature type="repeat" description="WD" evidence="1">
    <location>
        <begin position="150"/>
        <end position="191"/>
    </location>
</feature>
<dbReference type="EMBL" id="CAJVPJ010000113">
    <property type="protein sequence ID" value="CAG8480084.1"/>
    <property type="molecule type" value="Genomic_DNA"/>
</dbReference>
<proteinExistence type="predicted"/>
<keyword evidence="1" id="KW-0853">WD repeat</keyword>
<sequence length="717" mass="79988">MEVNVHRCRFIEYQPAQINSLSHTETPTLGLVACGRSNGNIEIWTTRNNWNLLRIIPGGEGRDVNAVVWVNQHSDKMFPRLFSAGSNGLLVEWDTISLKPKVLTRVSGGSITCMSVNHANTFIALGSTDGAARIFNITNPKLPDLYKTLKPGKPSQVLSIAWTHDDKYIITGSSDGAIKKWDSISGRTISTMTVETRRKSSTPVTSVITLPDNTIVSGDALGHVKFWDGEQCNMLQTFNKSHLASVLCIASNRDGTEVYTSGVDRKTVKFCKVDDLENAGNIWIETGKKGYHSHDVRNMILIGDGKEQEVLVSGGTDPAIVVCPIVNYPNVTHRRLQHFPQKPMISISKSKRLLVCPFDNGEVLIWKLGKYAYPKEYDVSPQNPSSVRLSLAENKSLTMKLVTKSKQNVVSCAISEDANWIAVASIDSVGLYRMGEDMQRPGHLKRPKKMKSFLQEMILDGKSSTGAHRVLFTPDNGRLITVASNSVIIISDLTMWVDDVFPELARFTEYASPSQLSISSISTSGDSKWLAVADDMAKQINIYSLDPFQRHMTLPQLTPVSCLHTSLTFNPYSSTLVITFANNQFYVYDVSTNALTRWSEKYANVMPARFARIQDKIMGCAFNPENSNHIVLWGSGYLCSIDMQLEIDESNLDITVKKRKREANAVSANENYRLSHHYQGIMFVEFIGEKEMVVVERPYTGILENLGPSFYRPQYGT</sequence>
<dbReference type="Pfam" id="PF00400">
    <property type="entry name" value="WD40"/>
    <property type="match status" value="1"/>
</dbReference>
<dbReference type="GO" id="GO:0000462">
    <property type="term" value="P:maturation of SSU-rRNA from tricistronic rRNA transcript (SSU-rRNA, 5.8S rRNA, LSU-rRNA)"/>
    <property type="evidence" value="ECO:0007669"/>
    <property type="project" value="InterPro"/>
</dbReference>
<dbReference type="GO" id="GO:0032040">
    <property type="term" value="C:small-subunit processome"/>
    <property type="evidence" value="ECO:0007669"/>
    <property type="project" value="TreeGrafter"/>
</dbReference>
<name>A0A9N8Z839_9GLOM</name>
<evidence type="ECO:0000313" key="3">
    <source>
        <dbReference type="Proteomes" id="UP000789572"/>
    </source>
</evidence>
<dbReference type="GO" id="GO:0034455">
    <property type="term" value="C:t-UTP complex"/>
    <property type="evidence" value="ECO:0007669"/>
    <property type="project" value="TreeGrafter"/>
</dbReference>
<dbReference type="PROSITE" id="PS50294">
    <property type="entry name" value="WD_REPEATS_REGION"/>
    <property type="match status" value="1"/>
</dbReference>
<dbReference type="InterPro" id="IPR001680">
    <property type="entry name" value="WD40_rpt"/>
</dbReference>
<dbReference type="InterPro" id="IPR015943">
    <property type="entry name" value="WD40/YVTN_repeat-like_dom_sf"/>
</dbReference>
<protein>
    <submittedName>
        <fullName evidence="2">6257_t:CDS:1</fullName>
    </submittedName>
</protein>
<dbReference type="GO" id="GO:0003723">
    <property type="term" value="F:RNA binding"/>
    <property type="evidence" value="ECO:0007669"/>
    <property type="project" value="TreeGrafter"/>
</dbReference>
<reference evidence="2" key="1">
    <citation type="submission" date="2021-06" db="EMBL/GenBank/DDBJ databases">
        <authorList>
            <person name="Kallberg Y."/>
            <person name="Tangrot J."/>
            <person name="Rosling A."/>
        </authorList>
    </citation>
    <scope>NUCLEOTIDE SEQUENCE</scope>
    <source>
        <strain evidence="2">IA702</strain>
    </source>
</reference>
<dbReference type="AlphaFoldDB" id="A0A9N8Z839"/>
<dbReference type="PANTHER" id="PTHR44163">
    <property type="entry name" value="U3 SMALL NUCLEOLAR RNA-ASSOCIATED PROTEIN 4 HOMOLOG"/>
    <property type="match status" value="1"/>
</dbReference>
<dbReference type="SUPFAM" id="SSF50978">
    <property type="entry name" value="WD40 repeat-like"/>
    <property type="match status" value="2"/>
</dbReference>
<dbReference type="OrthoDB" id="8883818at2759"/>
<gene>
    <name evidence="2" type="ORF">POCULU_LOCUS1496</name>
</gene>
<dbReference type="GO" id="GO:0030686">
    <property type="term" value="C:90S preribosome"/>
    <property type="evidence" value="ECO:0007669"/>
    <property type="project" value="InterPro"/>
</dbReference>
<dbReference type="InterPro" id="IPR036322">
    <property type="entry name" value="WD40_repeat_dom_sf"/>
</dbReference>
<evidence type="ECO:0000256" key="1">
    <source>
        <dbReference type="PROSITE-ProRule" id="PRU00221"/>
    </source>
</evidence>
<keyword evidence="3" id="KW-1185">Reference proteome</keyword>
<dbReference type="SMART" id="SM00320">
    <property type="entry name" value="WD40"/>
    <property type="match status" value="9"/>
</dbReference>
<evidence type="ECO:0000313" key="2">
    <source>
        <dbReference type="EMBL" id="CAG8480084.1"/>
    </source>
</evidence>
<dbReference type="InterPro" id="IPR046351">
    <property type="entry name" value="UTP4"/>
</dbReference>
<dbReference type="PROSITE" id="PS50082">
    <property type="entry name" value="WD_REPEATS_2"/>
    <property type="match status" value="1"/>
</dbReference>
<dbReference type="Gene3D" id="2.130.10.10">
    <property type="entry name" value="YVTN repeat-like/Quinoprotein amine dehydrogenase"/>
    <property type="match status" value="3"/>
</dbReference>
<dbReference type="Proteomes" id="UP000789572">
    <property type="component" value="Unassembled WGS sequence"/>
</dbReference>
<dbReference type="PANTHER" id="PTHR44163:SF1">
    <property type="entry name" value="U3 SMALL NUCLEOLAR RNA-ASSOCIATED PROTEIN 4 HOMOLOG"/>
    <property type="match status" value="1"/>
</dbReference>